<gene>
    <name evidence="2" type="ORF">B0H66DRAFT_538392</name>
</gene>
<organism evidence="2 3">
    <name type="scientific">Apodospora peruviana</name>
    <dbReference type="NCBI Taxonomy" id="516989"/>
    <lineage>
        <taxon>Eukaryota</taxon>
        <taxon>Fungi</taxon>
        <taxon>Dikarya</taxon>
        <taxon>Ascomycota</taxon>
        <taxon>Pezizomycotina</taxon>
        <taxon>Sordariomycetes</taxon>
        <taxon>Sordariomycetidae</taxon>
        <taxon>Sordariales</taxon>
        <taxon>Lasiosphaeriaceae</taxon>
        <taxon>Apodospora</taxon>
    </lineage>
</organism>
<keyword evidence="1" id="KW-1133">Transmembrane helix</keyword>
<reference evidence="2" key="1">
    <citation type="journal article" date="2023" name="Mol. Phylogenet. Evol.">
        <title>Genome-scale phylogeny and comparative genomics of the fungal order Sordariales.</title>
        <authorList>
            <person name="Hensen N."/>
            <person name="Bonometti L."/>
            <person name="Westerberg I."/>
            <person name="Brannstrom I.O."/>
            <person name="Guillou S."/>
            <person name="Cros-Aarteil S."/>
            <person name="Calhoun S."/>
            <person name="Haridas S."/>
            <person name="Kuo A."/>
            <person name="Mondo S."/>
            <person name="Pangilinan J."/>
            <person name="Riley R."/>
            <person name="LaButti K."/>
            <person name="Andreopoulos B."/>
            <person name="Lipzen A."/>
            <person name="Chen C."/>
            <person name="Yan M."/>
            <person name="Daum C."/>
            <person name="Ng V."/>
            <person name="Clum A."/>
            <person name="Steindorff A."/>
            <person name="Ohm R.A."/>
            <person name="Martin F."/>
            <person name="Silar P."/>
            <person name="Natvig D.O."/>
            <person name="Lalanne C."/>
            <person name="Gautier V."/>
            <person name="Ament-Velasquez S.L."/>
            <person name="Kruys A."/>
            <person name="Hutchinson M.I."/>
            <person name="Powell A.J."/>
            <person name="Barry K."/>
            <person name="Miller A.N."/>
            <person name="Grigoriev I.V."/>
            <person name="Debuchy R."/>
            <person name="Gladieux P."/>
            <person name="Hiltunen Thoren M."/>
            <person name="Johannesson H."/>
        </authorList>
    </citation>
    <scope>NUCLEOTIDE SEQUENCE</scope>
    <source>
        <strain evidence="2">CBS 118394</strain>
    </source>
</reference>
<feature type="transmembrane region" description="Helical" evidence="1">
    <location>
        <begin position="88"/>
        <end position="105"/>
    </location>
</feature>
<dbReference type="AlphaFoldDB" id="A0AAE0HT22"/>
<sequence length="111" mass="12212">MASVEAELASVEAQIGQMFTAIEADLHIRCDLLQAEFGSVNFPSPKNRDDTGQPVLTRNAGRWIPQSETMQHAKVYSPNRCRPNTTNMIGLAIMLILIATAVHIAEHKALQ</sequence>
<reference evidence="2" key="2">
    <citation type="submission" date="2023-06" db="EMBL/GenBank/DDBJ databases">
        <authorList>
            <consortium name="Lawrence Berkeley National Laboratory"/>
            <person name="Haridas S."/>
            <person name="Hensen N."/>
            <person name="Bonometti L."/>
            <person name="Westerberg I."/>
            <person name="Brannstrom I.O."/>
            <person name="Guillou S."/>
            <person name="Cros-Aarteil S."/>
            <person name="Calhoun S."/>
            <person name="Kuo A."/>
            <person name="Mondo S."/>
            <person name="Pangilinan J."/>
            <person name="Riley R."/>
            <person name="Labutti K."/>
            <person name="Andreopoulos B."/>
            <person name="Lipzen A."/>
            <person name="Chen C."/>
            <person name="Yanf M."/>
            <person name="Daum C."/>
            <person name="Ng V."/>
            <person name="Clum A."/>
            <person name="Steindorff A."/>
            <person name="Ohm R."/>
            <person name="Martin F."/>
            <person name="Silar P."/>
            <person name="Natvig D."/>
            <person name="Lalanne C."/>
            <person name="Gautier V."/>
            <person name="Ament-Velasquez S.L."/>
            <person name="Kruys A."/>
            <person name="Hutchinson M.I."/>
            <person name="Powell A.J."/>
            <person name="Barry K."/>
            <person name="Miller A.N."/>
            <person name="Grigoriev I.V."/>
            <person name="Debuchy R."/>
            <person name="Gladieux P."/>
            <person name="Thoren M.H."/>
            <person name="Johannesson H."/>
        </authorList>
    </citation>
    <scope>NUCLEOTIDE SEQUENCE</scope>
    <source>
        <strain evidence="2">CBS 118394</strain>
    </source>
</reference>
<keyword evidence="1" id="KW-0812">Transmembrane</keyword>
<keyword evidence="3" id="KW-1185">Reference proteome</keyword>
<evidence type="ECO:0000256" key="1">
    <source>
        <dbReference type="SAM" id="Phobius"/>
    </source>
</evidence>
<name>A0AAE0HT22_9PEZI</name>
<comment type="caution">
    <text evidence="2">The sequence shown here is derived from an EMBL/GenBank/DDBJ whole genome shotgun (WGS) entry which is preliminary data.</text>
</comment>
<dbReference type="EMBL" id="JAUEDM010000009">
    <property type="protein sequence ID" value="KAK3312102.1"/>
    <property type="molecule type" value="Genomic_DNA"/>
</dbReference>
<accession>A0AAE0HT22</accession>
<dbReference type="Proteomes" id="UP001283341">
    <property type="component" value="Unassembled WGS sequence"/>
</dbReference>
<evidence type="ECO:0000313" key="3">
    <source>
        <dbReference type="Proteomes" id="UP001283341"/>
    </source>
</evidence>
<keyword evidence="1" id="KW-0472">Membrane</keyword>
<evidence type="ECO:0000313" key="2">
    <source>
        <dbReference type="EMBL" id="KAK3312102.1"/>
    </source>
</evidence>
<proteinExistence type="predicted"/>
<protein>
    <submittedName>
        <fullName evidence="2">Uncharacterized protein</fullName>
    </submittedName>
</protein>